<sequence>MENSLCKFFDNRMSVHKNIDKNIQINTLNVLLSIKSTRILLFVERITSQNLLIPPKSTTYFIK</sequence>
<gene>
    <name evidence="1" type="ORF">CGC58_10365</name>
</gene>
<dbReference type="KEGG" id="csto:CGC58_10365"/>
<reference evidence="2" key="1">
    <citation type="submission" date="2017-06" db="EMBL/GenBank/DDBJ databases">
        <title>Capnocytophaga spp. assemblies.</title>
        <authorList>
            <person name="Gulvik C.A."/>
        </authorList>
    </citation>
    <scope>NUCLEOTIDE SEQUENCE [LARGE SCALE GENOMIC DNA]</scope>
    <source>
        <strain evidence="2">H2177</strain>
    </source>
</reference>
<dbReference type="Proteomes" id="UP000217348">
    <property type="component" value="Chromosome"/>
</dbReference>
<dbReference type="AlphaFoldDB" id="A0A250G1L9"/>
<evidence type="ECO:0000313" key="2">
    <source>
        <dbReference type="Proteomes" id="UP000217348"/>
    </source>
</evidence>
<accession>A0A250G1L9</accession>
<proteinExistence type="predicted"/>
<dbReference type="EMBL" id="CP022387">
    <property type="protein sequence ID" value="ATA90087.1"/>
    <property type="molecule type" value="Genomic_DNA"/>
</dbReference>
<organism evidence="1 2">
    <name type="scientific">Capnocytophaga stomatis</name>
    <dbReference type="NCBI Taxonomy" id="1848904"/>
    <lineage>
        <taxon>Bacteria</taxon>
        <taxon>Pseudomonadati</taxon>
        <taxon>Bacteroidota</taxon>
        <taxon>Flavobacteriia</taxon>
        <taxon>Flavobacteriales</taxon>
        <taxon>Flavobacteriaceae</taxon>
        <taxon>Capnocytophaga</taxon>
    </lineage>
</organism>
<name>A0A250G1L9_9FLAO</name>
<evidence type="ECO:0000313" key="1">
    <source>
        <dbReference type="EMBL" id="ATA90087.1"/>
    </source>
</evidence>
<protein>
    <submittedName>
        <fullName evidence="1">Uncharacterized protein</fullName>
    </submittedName>
</protein>